<keyword evidence="17" id="KW-1185">Reference proteome</keyword>
<keyword evidence="9 12" id="KW-0472">Membrane</keyword>
<evidence type="ECO:0000256" key="4">
    <source>
        <dbReference type="ARBA" id="ARBA00022475"/>
    </source>
</evidence>
<feature type="transmembrane region" description="Helical" evidence="12">
    <location>
        <begin position="579"/>
        <end position="602"/>
    </location>
</feature>
<accession>A0ABV9ZNI7</accession>
<evidence type="ECO:0000256" key="8">
    <source>
        <dbReference type="ARBA" id="ARBA00022989"/>
    </source>
</evidence>
<evidence type="ECO:0000256" key="10">
    <source>
        <dbReference type="ARBA" id="ARBA00023316"/>
    </source>
</evidence>
<keyword evidence="8 12" id="KW-1133">Transmembrane helix</keyword>
<gene>
    <name evidence="16" type="ORF">ACFPK1_26405</name>
</gene>
<evidence type="ECO:0000256" key="1">
    <source>
        <dbReference type="ARBA" id="ARBA00003001"/>
    </source>
</evidence>
<dbReference type="InterPro" id="IPR007680">
    <property type="entry name" value="Arabino_trans_central"/>
</dbReference>
<evidence type="ECO:0000259" key="14">
    <source>
        <dbReference type="Pfam" id="PF14896"/>
    </source>
</evidence>
<feature type="transmembrane region" description="Helical" evidence="12">
    <location>
        <begin position="527"/>
        <end position="544"/>
    </location>
</feature>
<dbReference type="EMBL" id="JBHSKG010000018">
    <property type="protein sequence ID" value="MFC5141793.1"/>
    <property type="molecule type" value="Genomic_DNA"/>
</dbReference>
<feature type="transmembrane region" description="Helical" evidence="12">
    <location>
        <begin position="556"/>
        <end position="573"/>
    </location>
</feature>
<dbReference type="Gene3D" id="3.40.190.160">
    <property type="match status" value="1"/>
</dbReference>
<dbReference type="InterPro" id="IPR040920">
    <property type="entry name" value="Arabino_trans_N"/>
</dbReference>
<keyword evidence="4" id="KW-1003">Cell membrane</keyword>
<dbReference type="Gene3D" id="2.60.120.940">
    <property type="entry name" value="EmbC, C-terminal domain, subdomain 2"/>
    <property type="match status" value="1"/>
</dbReference>
<evidence type="ECO:0000256" key="12">
    <source>
        <dbReference type="SAM" id="Phobius"/>
    </source>
</evidence>
<evidence type="ECO:0000256" key="5">
    <source>
        <dbReference type="ARBA" id="ARBA00022676"/>
    </source>
</evidence>
<comment type="function">
    <text evidence="1">Arabinosyl transferase responsible for the polymerization of arabinose into the arabinan of arabinogalactan.</text>
</comment>
<evidence type="ECO:0000256" key="3">
    <source>
        <dbReference type="ARBA" id="ARBA00008195"/>
    </source>
</evidence>
<dbReference type="RefSeq" id="WP_378023934.1">
    <property type="nucleotide sequence ID" value="NZ_JBHSKG010000018.1"/>
</dbReference>
<sequence>MTATPRTSPDAAGSRDDDVTGPAPGDGERAWPLPVALAAAAVALVCAVLLPLLPVTVDEPVVSWPADPSAPTSTALQLTTQRPLALDVRADCTAARAAASGDGLVLATMPPPSTATPASALLVTARGDQLAVVSRGAPVFVGPLPSGACELAVTGDVDGGLTVALDGRVVGRGGPELLPDVDALVTSVPAAAPGTPAGLSVRLTLDDQFATSPTPLKAAVTVLLVLAVLVGLGALVARDRRRAPAPAGHRWRPPRPRVVDAVVPAVLVLWTFLAPMTDDDGYYSAMAANVPFTGYVANYYQLYNQSFTPFTWIYYVLSVWQTEIGLSPVLLRVPSLVLALVTWVLLRAYVSRALPAGSGRGRAVALHAVLAVAFLAWWLPYDMGVRAEAVVATSVVGSLLALAVGLERDRWALMGLSVGIAAFGATAAPTGFVALAPLLACLPAVGRRLRGDGTRRRAFGRLVAVSGPGALVGVLAFADGSLRDFLRAQQIFLGMQSQESWYTEIVRWSYLLDDTAPMGAYAKRTPVLIGLVALAVLGLLATYLRGRGRPLPTRTALAGTTLLLGFALLWLTPSKWTHHFGTLAGVGAAVLALVIVGGPVLLRELGDGAPDRPVVRTPVVIGTGLVVAVVAGLAGHGANAWPYSWLLGLPDAGEAPTVAFVALGQPVWWILGGLVVAGALLLLVRRRAPGWRPVLGVVTVAVTATAVLLVSSVYLVGSFALATARTADTWSPWADAVRDPLGRDCVAASQMQVLDPAGAQPMTPVAGLPSTVPGGSSGFVPGGWFPASPPPEVGGAPTWGSFTPPPAGPGAALGNDATTGTFATPWYAIPDRPDAAMTTSVSGRTGGGNVLRVEYARPDGDRLVPIGEAELGVDPEGEAVDSPTWRGLLLEAGNGPPPGASVLRLVAEDTSTARGGWLAFTAPTVQRWTSLQDYAVPGEASAVSWQYAFLFPCQRKPVQADGINEPSTLGVVWGDQELAYDLDGIWQIGRGGMFAQSARDASMVGLVTRLRDAPDAEAGTVYRLRPYVPDTGAYRLDRESTVVGGWTPAPNTTMSTPVDEVVIRPDS</sequence>
<feature type="domain" description="Arabinofuranosyltransferase central" evidence="13">
    <location>
        <begin position="212"/>
        <end position="681"/>
    </location>
</feature>
<feature type="region of interest" description="Disordered" evidence="11">
    <location>
        <begin position="1"/>
        <end position="27"/>
    </location>
</feature>
<feature type="transmembrane region" description="Helical" evidence="12">
    <location>
        <begin position="218"/>
        <end position="237"/>
    </location>
</feature>
<keyword evidence="7 12" id="KW-0812">Transmembrane</keyword>
<feature type="domain" description="Arabinosyltransferase C-terminal" evidence="14">
    <location>
        <begin position="815"/>
        <end position="1050"/>
    </location>
</feature>
<dbReference type="Proteomes" id="UP001596175">
    <property type="component" value="Unassembled WGS sequence"/>
</dbReference>
<evidence type="ECO:0000259" key="13">
    <source>
        <dbReference type="Pfam" id="PF04602"/>
    </source>
</evidence>
<feature type="transmembrane region" description="Helical" evidence="12">
    <location>
        <begin position="258"/>
        <end position="277"/>
    </location>
</feature>
<dbReference type="Pfam" id="PF04602">
    <property type="entry name" value="Arabinose_trans"/>
    <property type="match status" value="1"/>
</dbReference>
<feature type="transmembrane region" description="Helical" evidence="12">
    <location>
        <begin position="329"/>
        <end position="350"/>
    </location>
</feature>
<organism evidence="16 17">
    <name type="scientific">Actinomycetospora rhizophila</name>
    <dbReference type="NCBI Taxonomy" id="1416876"/>
    <lineage>
        <taxon>Bacteria</taxon>
        <taxon>Bacillati</taxon>
        <taxon>Actinomycetota</taxon>
        <taxon>Actinomycetes</taxon>
        <taxon>Pseudonocardiales</taxon>
        <taxon>Pseudonocardiaceae</taxon>
        <taxon>Actinomycetospora</taxon>
    </lineage>
</organism>
<protein>
    <submittedName>
        <fullName evidence="16">Arabinosyltransferase domain-containing protein</fullName>
    </submittedName>
</protein>
<evidence type="ECO:0000313" key="16">
    <source>
        <dbReference type="EMBL" id="MFC5141793.1"/>
    </source>
</evidence>
<evidence type="ECO:0000256" key="6">
    <source>
        <dbReference type="ARBA" id="ARBA00022679"/>
    </source>
</evidence>
<evidence type="ECO:0000259" key="15">
    <source>
        <dbReference type="Pfam" id="PF17689"/>
    </source>
</evidence>
<feature type="transmembrane region" description="Helical" evidence="12">
    <location>
        <begin position="458"/>
        <end position="478"/>
    </location>
</feature>
<feature type="transmembrane region" description="Helical" evidence="12">
    <location>
        <begin position="658"/>
        <end position="682"/>
    </location>
</feature>
<reference evidence="17" key="1">
    <citation type="journal article" date="2019" name="Int. J. Syst. Evol. Microbiol.">
        <title>The Global Catalogue of Microorganisms (GCM) 10K type strain sequencing project: providing services to taxonomists for standard genome sequencing and annotation.</title>
        <authorList>
            <consortium name="The Broad Institute Genomics Platform"/>
            <consortium name="The Broad Institute Genome Sequencing Center for Infectious Disease"/>
            <person name="Wu L."/>
            <person name="Ma J."/>
        </authorList>
    </citation>
    <scope>NUCLEOTIDE SEQUENCE [LARGE SCALE GENOMIC DNA]</scope>
    <source>
        <strain evidence="17">XZYJ18</strain>
    </source>
</reference>
<evidence type="ECO:0000256" key="2">
    <source>
        <dbReference type="ARBA" id="ARBA00004651"/>
    </source>
</evidence>
<evidence type="ECO:0000256" key="11">
    <source>
        <dbReference type="SAM" id="MobiDB-lite"/>
    </source>
</evidence>
<keyword evidence="5" id="KW-0328">Glycosyltransferase</keyword>
<comment type="subcellular location">
    <subcellularLocation>
        <location evidence="2">Cell membrane</location>
        <topology evidence="2">Multi-pass membrane protein</topology>
    </subcellularLocation>
</comment>
<comment type="caution">
    <text evidence="16">The sequence shown here is derived from an EMBL/GenBank/DDBJ whole genome shotgun (WGS) entry which is preliminary data.</text>
</comment>
<dbReference type="InterPro" id="IPR042486">
    <property type="entry name" value="Arabino_trans_C_2"/>
</dbReference>
<dbReference type="InterPro" id="IPR027451">
    <property type="entry name" value="EmbABC_dom1"/>
</dbReference>
<evidence type="ECO:0000313" key="17">
    <source>
        <dbReference type="Proteomes" id="UP001596175"/>
    </source>
</evidence>
<evidence type="ECO:0000256" key="7">
    <source>
        <dbReference type="ARBA" id="ARBA00022692"/>
    </source>
</evidence>
<dbReference type="Gene3D" id="2.60.120.610">
    <property type="entry name" value="arabinofuranosyltransferase like domain"/>
    <property type="match status" value="1"/>
</dbReference>
<feature type="transmembrane region" description="Helical" evidence="12">
    <location>
        <begin position="694"/>
        <end position="716"/>
    </location>
</feature>
<comment type="similarity">
    <text evidence="3">Belongs to the emb family.</text>
</comment>
<keyword evidence="6" id="KW-0808">Transferase</keyword>
<proteinExistence type="inferred from homology"/>
<feature type="transmembrane region" description="Helical" evidence="12">
    <location>
        <begin position="33"/>
        <end position="53"/>
    </location>
</feature>
<dbReference type="InterPro" id="IPR032731">
    <property type="entry name" value="Arabino_trans_C"/>
</dbReference>
<keyword evidence="10" id="KW-0961">Cell wall biogenesis/degradation</keyword>
<dbReference type="Pfam" id="PF14896">
    <property type="entry name" value="Arabino_trans_C"/>
    <property type="match status" value="1"/>
</dbReference>
<evidence type="ECO:0000256" key="9">
    <source>
        <dbReference type="ARBA" id="ARBA00023136"/>
    </source>
</evidence>
<feature type="transmembrane region" description="Helical" evidence="12">
    <location>
        <begin position="418"/>
        <end position="446"/>
    </location>
</feature>
<feature type="domain" description="Arabinosyltransferas concanavalin like" evidence="15">
    <location>
        <begin position="62"/>
        <end position="206"/>
    </location>
</feature>
<feature type="transmembrane region" description="Helical" evidence="12">
    <location>
        <begin position="362"/>
        <end position="380"/>
    </location>
</feature>
<name>A0ABV9ZNI7_9PSEU</name>
<feature type="transmembrane region" description="Helical" evidence="12">
    <location>
        <begin position="614"/>
        <end position="638"/>
    </location>
</feature>
<feature type="transmembrane region" description="Helical" evidence="12">
    <location>
        <begin position="387"/>
        <end position="406"/>
    </location>
</feature>
<dbReference type="Pfam" id="PF17689">
    <property type="entry name" value="Arabino_trans_N"/>
    <property type="match status" value="1"/>
</dbReference>